<evidence type="ECO:0000313" key="15">
    <source>
        <dbReference type="EMBL" id="KAJ8782182.1"/>
    </source>
</evidence>
<feature type="compositionally biased region" description="Low complexity" evidence="13">
    <location>
        <begin position="891"/>
        <end position="909"/>
    </location>
</feature>
<feature type="domain" description="C2H2-type" evidence="14">
    <location>
        <begin position="681"/>
        <end position="708"/>
    </location>
</feature>
<dbReference type="GO" id="GO:0048646">
    <property type="term" value="P:anatomical structure formation involved in morphogenesis"/>
    <property type="evidence" value="ECO:0007669"/>
    <property type="project" value="UniProtKB-ARBA"/>
</dbReference>
<feature type="compositionally biased region" description="Low complexity" evidence="13">
    <location>
        <begin position="266"/>
        <end position="282"/>
    </location>
</feature>
<keyword evidence="9" id="KW-0804">Transcription</keyword>
<feature type="region of interest" description="Disordered" evidence="13">
    <location>
        <begin position="1199"/>
        <end position="1219"/>
    </location>
</feature>
<reference evidence="15 16" key="1">
    <citation type="submission" date="2022-11" db="EMBL/GenBank/DDBJ databases">
        <title>Whole genome sequence of Eschrichtius robustus ER-17-0199.</title>
        <authorList>
            <person name="Bruniche-Olsen A."/>
            <person name="Black A.N."/>
            <person name="Fields C.J."/>
            <person name="Walden K."/>
            <person name="Dewoody J.A."/>
        </authorList>
    </citation>
    <scope>NUCLEOTIDE SEQUENCE [LARGE SCALE GENOMIC DNA]</scope>
    <source>
        <strain evidence="15">ER-17-0199</strain>
        <tissue evidence="15">Blubber</tissue>
    </source>
</reference>
<comment type="similarity">
    <text evidence="11">Belongs to the sal C2H2-type zinc-finger protein family.</text>
</comment>
<dbReference type="GO" id="GO:0008270">
    <property type="term" value="F:zinc ion binding"/>
    <property type="evidence" value="ECO:0007669"/>
    <property type="project" value="UniProtKB-KW"/>
</dbReference>
<feature type="compositionally biased region" description="Polar residues" evidence="13">
    <location>
        <begin position="566"/>
        <end position="579"/>
    </location>
</feature>
<evidence type="ECO:0000256" key="2">
    <source>
        <dbReference type="ARBA" id="ARBA00022553"/>
    </source>
</evidence>
<evidence type="ECO:0000256" key="13">
    <source>
        <dbReference type="SAM" id="MobiDB-lite"/>
    </source>
</evidence>
<dbReference type="AlphaFoldDB" id="A0AB34GT72"/>
<dbReference type="InterPro" id="IPR013087">
    <property type="entry name" value="Znf_C2H2_type"/>
</dbReference>
<evidence type="ECO:0000259" key="14">
    <source>
        <dbReference type="PROSITE" id="PS50157"/>
    </source>
</evidence>
<keyword evidence="3" id="KW-0479">Metal-binding</keyword>
<dbReference type="SMART" id="SM00355">
    <property type="entry name" value="ZnF_C2H2"/>
    <property type="match status" value="8"/>
</dbReference>
<evidence type="ECO:0000256" key="4">
    <source>
        <dbReference type="ARBA" id="ARBA00022737"/>
    </source>
</evidence>
<dbReference type="GO" id="GO:0009791">
    <property type="term" value="P:post-embryonic development"/>
    <property type="evidence" value="ECO:0007669"/>
    <property type="project" value="UniProtKB-ARBA"/>
</dbReference>
<evidence type="ECO:0000256" key="8">
    <source>
        <dbReference type="ARBA" id="ARBA00023125"/>
    </source>
</evidence>
<feature type="region of interest" description="Disordered" evidence="13">
    <location>
        <begin position="869"/>
        <end position="966"/>
    </location>
</feature>
<evidence type="ECO:0000256" key="7">
    <source>
        <dbReference type="ARBA" id="ARBA00023015"/>
    </source>
</evidence>
<evidence type="ECO:0000313" key="16">
    <source>
        <dbReference type="Proteomes" id="UP001159641"/>
    </source>
</evidence>
<dbReference type="FunFam" id="3.30.160.60:FF:000260">
    <property type="entry name" value="Spalt-like transcription factor 1"/>
    <property type="match status" value="1"/>
</dbReference>
<name>A0AB34GT72_ESCRO</name>
<evidence type="ECO:0000256" key="9">
    <source>
        <dbReference type="ARBA" id="ARBA00023163"/>
    </source>
</evidence>
<feature type="compositionally biased region" description="Pro residues" evidence="13">
    <location>
        <begin position="66"/>
        <end position="78"/>
    </location>
</feature>
<keyword evidence="8" id="KW-0238">DNA-binding</keyword>
<proteinExistence type="inferred from homology"/>
<dbReference type="FunFam" id="3.30.160.60:FF:000025">
    <property type="entry name" value="Spalt-like transcription factor 1"/>
    <property type="match status" value="1"/>
</dbReference>
<dbReference type="CDD" id="cd20908">
    <property type="entry name" value="SUF4-like"/>
    <property type="match status" value="1"/>
</dbReference>
<dbReference type="GO" id="GO:0021772">
    <property type="term" value="P:olfactory bulb development"/>
    <property type="evidence" value="ECO:0007669"/>
    <property type="project" value="UniProtKB-ARBA"/>
</dbReference>
<comment type="caution">
    <text evidence="15">The sequence shown here is derived from an EMBL/GenBank/DDBJ whole genome shotgun (WGS) entry which is preliminary data.</text>
</comment>
<evidence type="ECO:0000256" key="10">
    <source>
        <dbReference type="ARBA" id="ARBA00023242"/>
    </source>
</evidence>
<dbReference type="PANTHER" id="PTHR23233:SF46">
    <property type="entry name" value="SAL-LIKE PROTEIN 3"/>
    <property type="match status" value="1"/>
</dbReference>
<keyword evidence="16" id="KW-1185">Reference proteome</keyword>
<evidence type="ECO:0000256" key="3">
    <source>
        <dbReference type="ARBA" id="ARBA00022723"/>
    </source>
</evidence>
<dbReference type="GO" id="GO:0048699">
    <property type="term" value="P:generation of neurons"/>
    <property type="evidence" value="ECO:0007669"/>
    <property type="project" value="UniProtKB-ARBA"/>
</dbReference>
<feature type="compositionally biased region" description="Low complexity" evidence="13">
    <location>
        <begin position="313"/>
        <end position="359"/>
    </location>
</feature>
<evidence type="ECO:0000256" key="6">
    <source>
        <dbReference type="ARBA" id="ARBA00022833"/>
    </source>
</evidence>
<feature type="region of interest" description="Disordered" evidence="13">
    <location>
        <begin position="812"/>
        <end position="835"/>
    </location>
</feature>
<dbReference type="PROSITE" id="PS00028">
    <property type="entry name" value="ZINC_FINGER_C2H2_1"/>
    <property type="match status" value="7"/>
</dbReference>
<dbReference type="EMBL" id="JAIQCJ010002123">
    <property type="protein sequence ID" value="KAJ8782182.1"/>
    <property type="molecule type" value="Genomic_DNA"/>
</dbReference>
<evidence type="ECO:0000256" key="5">
    <source>
        <dbReference type="ARBA" id="ARBA00022771"/>
    </source>
</evidence>
<accession>A0AB34GT72</accession>
<dbReference type="GO" id="GO:0001708">
    <property type="term" value="P:cell fate specification"/>
    <property type="evidence" value="ECO:0007669"/>
    <property type="project" value="UniProtKB-ARBA"/>
</dbReference>
<feature type="region of interest" description="Disordered" evidence="13">
    <location>
        <begin position="266"/>
        <end position="362"/>
    </location>
</feature>
<dbReference type="Gene3D" id="3.30.160.60">
    <property type="entry name" value="Classic Zinc Finger"/>
    <property type="match status" value="6"/>
</dbReference>
<evidence type="ECO:0000256" key="12">
    <source>
        <dbReference type="PROSITE-ProRule" id="PRU00042"/>
    </source>
</evidence>
<feature type="domain" description="C2H2-type" evidence="14">
    <location>
        <begin position="1051"/>
        <end position="1078"/>
    </location>
</feature>
<organism evidence="15 16">
    <name type="scientific">Eschrichtius robustus</name>
    <name type="common">California gray whale</name>
    <name type="synonym">Eschrichtius gibbosus</name>
    <dbReference type="NCBI Taxonomy" id="9764"/>
    <lineage>
        <taxon>Eukaryota</taxon>
        <taxon>Metazoa</taxon>
        <taxon>Chordata</taxon>
        <taxon>Craniata</taxon>
        <taxon>Vertebrata</taxon>
        <taxon>Euteleostomi</taxon>
        <taxon>Mammalia</taxon>
        <taxon>Eutheria</taxon>
        <taxon>Laurasiatheria</taxon>
        <taxon>Artiodactyla</taxon>
        <taxon>Whippomorpha</taxon>
        <taxon>Cetacea</taxon>
        <taxon>Mysticeti</taxon>
        <taxon>Eschrichtiidae</taxon>
        <taxon>Eschrichtius</taxon>
    </lineage>
</organism>
<dbReference type="InterPro" id="IPR036236">
    <property type="entry name" value="Znf_C2H2_sf"/>
</dbReference>
<dbReference type="FunFam" id="3.30.160.60:FF:000689">
    <property type="entry name" value="Spalt like transcription factor 1"/>
    <property type="match status" value="1"/>
</dbReference>
<feature type="compositionally biased region" description="Polar residues" evidence="13">
    <location>
        <begin position="910"/>
        <end position="920"/>
    </location>
</feature>
<protein>
    <recommendedName>
        <fullName evidence="14">C2H2-type domain-containing protein</fullName>
    </recommendedName>
</protein>
<dbReference type="InterPro" id="IPR051565">
    <property type="entry name" value="Sal_C2H2-zinc-finger"/>
</dbReference>
<feature type="region of interest" description="Disordered" evidence="13">
    <location>
        <begin position="63"/>
        <end position="152"/>
    </location>
</feature>
<keyword evidence="7" id="KW-0805">Transcription regulation</keyword>
<feature type="domain" description="C2H2-type" evidence="14">
    <location>
        <begin position="450"/>
        <end position="477"/>
    </location>
</feature>
<dbReference type="SUPFAM" id="SSF57667">
    <property type="entry name" value="beta-beta-alpha zinc fingers"/>
    <property type="match status" value="4"/>
</dbReference>
<feature type="domain" description="C2H2-type" evidence="14">
    <location>
        <begin position="1079"/>
        <end position="1106"/>
    </location>
</feature>
<dbReference type="FunFam" id="3.30.160.60:FF:002381">
    <property type="entry name" value="Putative spalt protein"/>
    <property type="match status" value="1"/>
</dbReference>
<dbReference type="PROSITE" id="PS50157">
    <property type="entry name" value="ZINC_FINGER_C2H2_2"/>
    <property type="match status" value="7"/>
</dbReference>
<feature type="region of interest" description="Disordered" evidence="13">
    <location>
        <begin position="539"/>
        <end position="608"/>
    </location>
</feature>
<sequence length="1238" mass="128595">MRKPDAAPGEGAEDGDSGNESRSGSEETHVCDKCCAEFFKWTDLLEHKKACTKNPLVLIVSEDEPAPPSEEFPEPSPASSPSEHTESEAAEETAPAEGGEGGEVRAPEKEDEPMEVGPSVDKSFQSPGPTHAGKPPLPQVPEPAPPVATYSMPNTNVTLETLLSTKVAVAQFSQNTRAAGAVGSSGGVAAVAIPVILEQLMALQQQQIHQLQLIEQIRSQVAMMNHQPPRPPLNPGAAAGAQSAPVPTSGQLPGLAAHSALQLSAGATPVPAAPGPATQPAAYEGPQHLAQPASGASTPHVLGGGPSGPEPSTPASSGTAPASTAPGPAASASGGPSRPQNASTPPALGPGPLLSSAPSLPSPLLPQTSASGVIFPNPLVSIAATASALDPLSALMKHRKGKPPNVSVFEPKANAEDPFFKHKCRFCAKVFGSDSALQIHLRSHTGERPFKCNICGNRFSTKGNLKVHFQRHKEKYPHIQMNPYPVPEYLDSVPTCSGIPYGMSLPPEKPVTTWLDSKPVLPTVPTSVGLQLPPTLPGVSLGSYADSPSLTPASRSPQRPSPASSECPSLSPGLTSSEVVTAESPQPAPGGSSLPKTEPVSLPCTNARAGDVPATGQVSAASALADSSLSPGLCSPVLPAGAEQFKAKFPFGGLLDSMQTSETSKLQQLVENIDKKVTDPNQCAICHRVLSCQSALKMHYRTHTGERPFKCKICGRAFTTKGNLKTHFGVHRAKPPLRVQHSCPICQKKFTNAVVLQQHIRMHMGGQIPNTPLPEGFQDAMDAELPYDEKATDALSGYDDDMDENSLEDDAELKDTAGDPSQPLLAFPSSCPPSPPSVISSIAALENQMKMMDSVMSCPQVTALKSLENGSGESDRLSNDSSSAVGDLESRSAGSPALSESSSSLQALSPGNSNSESLPSKSPGLGAQEEPQETPLKTERLDSPPPGPENGGALDLTAPHPGRPAVKEEAPYGLLFLSRDRGPGQGTPSLGPGCAPAAVKTEVNGHSKAGPPAEGPPLPAPIQVPAGPPTVMSPGLAPMLAPPPRRTPKQHNCQSCGKTFSSASALQIHERTHTGEKPFGCTICGRAFTTKGNLKVHMGTHMWNNAPARRGRRLSVENPMALLGGDALKFSEMFQKDLAARAMNVDPSFWNQYAAAITNGLAMKNNEISVIQNGGLPQLPVSLGGSALPSLGSLAAGLEKARPGSSPPIAGLDKAKSDAGAGRPFTRFIEDNKEIGIN</sequence>
<dbReference type="FunFam" id="3.30.160.60:FF:000215">
    <property type="entry name" value="Spalt-like transcription factor 3"/>
    <property type="match status" value="1"/>
</dbReference>
<dbReference type="GO" id="GO:0035108">
    <property type="term" value="P:limb morphogenesis"/>
    <property type="evidence" value="ECO:0007669"/>
    <property type="project" value="UniProtKB-ARBA"/>
</dbReference>
<feature type="domain" description="C2H2-type" evidence="14">
    <location>
        <begin position="422"/>
        <end position="449"/>
    </location>
</feature>
<keyword evidence="5 12" id="KW-0863">Zinc-finger</keyword>
<dbReference type="GO" id="GO:0000981">
    <property type="term" value="F:DNA-binding transcription factor activity, RNA polymerase II-specific"/>
    <property type="evidence" value="ECO:0007669"/>
    <property type="project" value="TreeGrafter"/>
</dbReference>
<feature type="domain" description="C2H2-type" evidence="14">
    <location>
        <begin position="741"/>
        <end position="768"/>
    </location>
</feature>
<dbReference type="Proteomes" id="UP001159641">
    <property type="component" value="Unassembled WGS sequence"/>
</dbReference>
<feature type="domain" description="C2H2-type" evidence="14">
    <location>
        <begin position="709"/>
        <end position="736"/>
    </location>
</feature>
<keyword evidence="4" id="KW-0677">Repeat</keyword>
<dbReference type="GO" id="GO:0009966">
    <property type="term" value="P:regulation of signal transduction"/>
    <property type="evidence" value="ECO:0007669"/>
    <property type="project" value="UniProtKB-ARBA"/>
</dbReference>
<evidence type="ECO:0000256" key="11">
    <source>
        <dbReference type="ARBA" id="ARBA00038474"/>
    </source>
</evidence>
<dbReference type="FunFam" id="3.30.160.60:FF:002951">
    <property type="entry name" value="Sal-like protein 3"/>
    <property type="match status" value="1"/>
</dbReference>
<keyword evidence="10" id="KW-0539">Nucleus</keyword>
<dbReference type="GO" id="GO:0000978">
    <property type="term" value="F:RNA polymerase II cis-regulatory region sequence-specific DNA binding"/>
    <property type="evidence" value="ECO:0007669"/>
    <property type="project" value="TreeGrafter"/>
</dbReference>
<keyword evidence="2" id="KW-0597">Phosphoprotein</keyword>
<dbReference type="PANTHER" id="PTHR23233">
    <property type="entry name" value="SAL-LIKE PROTEIN"/>
    <property type="match status" value="1"/>
</dbReference>
<comment type="subcellular location">
    <subcellularLocation>
        <location evidence="1">Nucleus</location>
    </subcellularLocation>
</comment>
<evidence type="ECO:0000256" key="1">
    <source>
        <dbReference type="ARBA" id="ARBA00004123"/>
    </source>
</evidence>
<keyword evidence="6" id="KW-0862">Zinc</keyword>
<dbReference type="GO" id="GO:0061061">
    <property type="term" value="P:muscle structure development"/>
    <property type="evidence" value="ECO:0007669"/>
    <property type="project" value="UniProtKB-ARBA"/>
</dbReference>
<dbReference type="GO" id="GO:0005634">
    <property type="term" value="C:nucleus"/>
    <property type="evidence" value="ECO:0007669"/>
    <property type="project" value="UniProtKB-SubCell"/>
</dbReference>
<feature type="region of interest" description="Disordered" evidence="13">
    <location>
        <begin position="225"/>
        <end position="253"/>
    </location>
</feature>
<gene>
    <name evidence="15" type="ORF">J1605_010374</name>
</gene>
<feature type="region of interest" description="Disordered" evidence="13">
    <location>
        <begin position="1"/>
        <end position="28"/>
    </location>
</feature>
<feature type="compositionally biased region" description="Low complexity" evidence="13">
    <location>
        <begin position="552"/>
        <end position="565"/>
    </location>
</feature>
<feature type="compositionally biased region" description="Pro residues" evidence="13">
    <location>
        <begin position="135"/>
        <end position="146"/>
    </location>
</feature>
<dbReference type="Pfam" id="PF00096">
    <property type="entry name" value="zf-C2H2"/>
    <property type="match status" value="5"/>
</dbReference>